<dbReference type="PROSITE" id="PS51325">
    <property type="entry name" value="ALPHA_BOX"/>
    <property type="match status" value="1"/>
</dbReference>
<dbReference type="InterPro" id="IPR006856">
    <property type="entry name" value="MATalpha_HMGbox"/>
</dbReference>
<comment type="function">
    <text evidence="6">Mating type proteins are sequence specific DNA-binding proteins that act as master switches in fungal differentiation by controlling gene expression in a cell type-specific fashion. Transcriptional activator that induces the transcription of alpha-specific genes.</text>
</comment>
<keyword evidence="5 7" id="KW-0539">Nucleus</keyword>
<keyword evidence="2 7" id="KW-0805">Transcription regulation</keyword>
<feature type="non-terminal residue" evidence="9">
    <location>
        <position position="138"/>
    </location>
</feature>
<dbReference type="Proteomes" id="UP000800092">
    <property type="component" value="Unassembled WGS sequence"/>
</dbReference>
<evidence type="ECO:0000256" key="5">
    <source>
        <dbReference type="ARBA" id="ARBA00023242"/>
    </source>
</evidence>
<evidence type="ECO:0000256" key="3">
    <source>
        <dbReference type="ARBA" id="ARBA00023125"/>
    </source>
</evidence>
<evidence type="ECO:0000256" key="7">
    <source>
        <dbReference type="RuleBase" id="RU003516"/>
    </source>
</evidence>
<dbReference type="OrthoDB" id="5398665at2759"/>
<reference evidence="9" key="1">
    <citation type="journal article" date="2020" name="Stud. Mycol.">
        <title>101 Dothideomycetes genomes: a test case for predicting lifestyles and emergence of pathogens.</title>
        <authorList>
            <person name="Haridas S."/>
            <person name="Albert R."/>
            <person name="Binder M."/>
            <person name="Bloem J."/>
            <person name="Labutti K."/>
            <person name="Salamov A."/>
            <person name="Andreopoulos B."/>
            <person name="Baker S."/>
            <person name="Barry K."/>
            <person name="Bills G."/>
            <person name="Bluhm B."/>
            <person name="Cannon C."/>
            <person name="Castanera R."/>
            <person name="Culley D."/>
            <person name="Daum C."/>
            <person name="Ezra D."/>
            <person name="Gonzalez J."/>
            <person name="Henrissat B."/>
            <person name="Kuo A."/>
            <person name="Liang C."/>
            <person name="Lipzen A."/>
            <person name="Lutzoni F."/>
            <person name="Magnuson J."/>
            <person name="Mondo S."/>
            <person name="Nolan M."/>
            <person name="Ohm R."/>
            <person name="Pangilinan J."/>
            <person name="Park H.-J."/>
            <person name="Ramirez L."/>
            <person name="Alfaro M."/>
            <person name="Sun H."/>
            <person name="Tritt A."/>
            <person name="Yoshinaga Y."/>
            <person name="Zwiers L.-H."/>
            <person name="Turgeon B."/>
            <person name="Goodwin S."/>
            <person name="Spatafora J."/>
            <person name="Crous P."/>
            <person name="Grigoriev I."/>
        </authorList>
    </citation>
    <scope>NUCLEOTIDE SEQUENCE</scope>
    <source>
        <strain evidence="9">Tuck. ex Michener</strain>
    </source>
</reference>
<dbReference type="Pfam" id="PF04769">
    <property type="entry name" value="MATalpha_HMGbox"/>
    <property type="match status" value="1"/>
</dbReference>
<evidence type="ECO:0000256" key="4">
    <source>
        <dbReference type="ARBA" id="ARBA00023163"/>
    </source>
</evidence>
<name>A0A6A6GSQ2_VIRVR</name>
<dbReference type="GO" id="GO:0045895">
    <property type="term" value="P:positive regulation of mating-type specific transcription, DNA-templated"/>
    <property type="evidence" value="ECO:0007669"/>
    <property type="project" value="InterPro"/>
</dbReference>
<dbReference type="GO" id="GO:0008301">
    <property type="term" value="F:DNA binding, bending"/>
    <property type="evidence" value="ECO:0007669"/>
    <property type="project" value="InterPro"/>
</dbReference>
<sequence length="138" mass="15707">RPLNSYMAFRAYYSPIFLDFQQKAISPLLTMLWQGDHFQAKWTILAKAYSKIRDQQGKDNANLSEFLELVTPVIGIIAPADYLSTMGWQMTEGENGPTLHRETIPDFSSFSDELRTTNVSVEDIIEYFQLVGYAVNAS</sequence>
<organism evidence="9 10">
    <name type="scientific">Viridothelium virens</name>
    <name type="common">Speckled blister lichen</name>
    <name type="synonym">Trypethelium virens</name>
    <dbReference type="NCBI Taxonomy" id="1048519"/>
    <lineage>
        <taxon>Eukaryota</taxon>
        <taxon>Fungi</taxon>
        <taxon>Dikarya</taxon>
        <taxon>Ascomycota</taxon>
        <taxon>Pezizomycotina</taxon>
        <taxon>Dothideomycetes</taxon>
        <taxon>Dothideomycetes incertae sedis</taxon>
        <taxon>Trypetheliales</taxon>
        <taxon>Trypetheliaceae</taxon>
        <taxon>Viridothelium</taxon>
    </lineage>
</organism>
<feature type="non-terminal residue" evidence="9">
    <location>
        <position position="1"/>
    </location>
</feature>
<proteinExistence type="inferred from homology"/>
<dbReference type="EMBL" id="ML991917">
    <property type="protein sequence ID" value="KAF2228530.1"/>
    <property type="molecule type" value="Genomic_DNA"/>
</dbReference>
<evidence type="ECO:0000313" key="10">
    <source>
        <dbReference type="Proteomes" id="UP000800092"/>
    </source>
</evidence>
<keyword evidence="3 7" id="KW-0238">DNA-binding</keyword>
<feature type="domain" description="Alpha box" evidence="8">
    <location>
        <begin position="1"/>
        <end position="53"/>
    </location>
</feature>
<accession>A0A6A6GSQ2</accession>
<evidence type="ECO:0000256" key="6">
    <source>
        <dbReference type="ARBA" id="ARBA00035106"/>
    </source>
</evidence>
<keyword evidence="10" id="KW-1185">Reference proteome</keyword>
<gene>
    <name evidence="9" type="ORF">EV356DRAFT_418702</name>
</gene>
<dbReference type="GO" id="GO:0005634">
    <property type="term" value="C:nucleus"/>
    <property type="evidence" value="ECO:0007669"/>
    <property type="project" value="UniProtKB-SubCell"/>
</dbReference>
<comment type="similarity">
    <text evidence="7">Belongs to the MATALPHA1 family.</text>
</comment>
<dbReference type="AlphaFoldDB" id="A0A6A6GSQ2"/>
<comment type="subcellular location">
    <subcellularLocation>
        <location evidence="7">Nucleus</location>
    </subcellularLocation>
</comment>
<keyword evidence="4 7" id="KW-0804">Transcription</keyword>
<evidence type="ECO:0000256" key="1">
    <source>
        <dbReference type="ARBA" id="ARBA00015083"/>
    </source>
</evidence>
<protein>
    <recommendedName>
        <fullName evidence="1">Mating-type protein MAT-1</fullName>
    </recommendedName>
</protein>
<evidence type="ECO:0000256" key="2">
    <source>
        <dbReference type="ARBA" id="ARBA00023015"/>
    </source>
</evidence>
<evidence type="ECO:0000313" key="9">
    <source>
        <dbReference type="EMBL" id="KAF2228530.1"/>
    </source>
</evidence>
<evidence type="ECO:0000259" key="8">
    <source>
        <dbReference type="PROSITE" id="PS51325"/>
    </source>
</evidence>